<proteinExistence type="predicted"/>
<reference evidence="1 2" key="1">
    <citation type="submission" date="2019-10" db="EMBL/GenBank/DDBJ databases">
        <title>Glycomyces albidus sp. nov., a novel actinomycete isolated from rhizosphere soil of wheat (Triticum aestivum L.).</title>
        <authorList>
            <person name="Qian L."/>
        </authorList>
    </citation>
    <scope>NUCLEOTIDE SEQUENCE [LARGE SCALE GENOMIC DNA]</scope>
    <source>
        <strain evidence="1 2">NEAU-7082</strain>
    </source>
</reference>
<dbReference type="Pfam" id="PF09957">
    <property type="entry name" value="VapB_antitoxin"/>
    <property type="match status" value="1"/>
</dbReference>
<accession>A0A6L5GBF8</accession>
<name>A0A6L5GBF8_9ACTN</name>
<comment type="caution">
    <text evidence="1">The sequence shown here is derived from an EMBL/GenBank/DDBJ whole genome shotgun (WGS) entry which is preliminary data.</text>
</comment>
<evidence type="ECO:0000313" key="1">
    <source>
        <dbReference type="EMBL" id="MQM26958.1"/>
    </source>
</evidence>
<dbReference type="InterPro" id="IPR019239">
    <property type="entry name" value="VapB_antitoxin"/>
</dbReference>
<dbReference type="Proteomes" id="UP000477750">
    <property type="component" value="Unassembled WGS sequence"/>
</dbReference>
<keyword evidence="2" id="KW-1185">Reference proteome</keyword>
<protein>
    <submittedName>
        <fullName evidence="1">Type II toxin-antitoxin system VapB family antitoxin</fullName>
    </submittedName>
</protein>
<organism evidence="1 2">
    <name type="scientific">Glycomyces albidus</name>
    <dbReference type="NCBI Taxonomy" id="2656774"/>
    <lineage>
        <taxon>Bacteria</taxon>
        <taxon>Bacillati</taxon>
        <taxon>Actinomycetota</taxon>
        <taxon>Actinomycetes</taxon>
        <taxon>Glycomycetales</taxon>
        <taxon>Glycomycetaceae</taxon>
        <taxon>Glycomyces</taxon>
    </lineage>
</organism>
<gene>
    <name evidence="1" type="ORF">GFD30_15460</name>
</gene>
<dbReference type="RefSeq" id="WP_153026101.1">
    <property type="nucleotide sequence ID" value="NZ_WIAO01000018.1"/>
</dbReference>
<dbReference type="AlphaFoldDB" id="A0A6L5GBF8"/>
<evidence type="ECO:0000313" key="2">
    <source>
        <dbReference type="Proteomes" id="UP000477750"/>
    </source>
</evidence>
<dbReference type="EMBL" id="WIAO01000018">
    <property type="protein sequence ID" value="MQM26958.1"/>
    <property type="molecule type" value="Genomic_DNA"/>
</dbReference>
<sequence>MSITQIDLNDEALEKAMSLMGTKTKKDTVNTALLEYVERMERLKAAERLFERGRRGEFDAAAEARQAAKQAWKDAFK</sequence>